<sequence length="277" mass="31413">MPITLFDGVVLAVRAADGQIALVVRDLCTVLGLIPSSQLRSIRADERLHLTAFRLRIGRQVRTLECLALDDIPLWLIKVRPPRGNPQAAERLRYVQAYLIASVRSAFAALTGLPDAPSNQIEDLQELDIIDPSLQVLRDLVDRQTRIEDSQGRAREAWRDLAAQIRDLHGIMPMVEELRTRMQEVERQLRLRLSPEQRNAIYRLVQAYGEARAAQRGVRQPGPEIRKCWTEFNARFGIATYTDLPADRFDEAIQFVKAQYLVLTGSEIEAGTQEPLL</sequence>
<organism evidence="2">
    <name type="scientific">uncultured Chloroflexia bacterium</name>
    <dbReference type="NCBI Taxonomy" id="1672391"/>
    <lineage>
        <taxon>Bacteria</taxon>
        <taxon>Bacillati</taxon>
        <taxon>Chloroflexota</taxon>
        <taxon>Chloroflexia</taxon>
        <taxon>environmental samples</taxon>
    </lineage>
</organism>
<dbReference type="EMBL" id="CADCTK010000255">
    <property type="protein sequence ID" value="CAA9234084.1"/>
    <property type="molecule type" value="Genomic_DNA"/>
</dbReference>
<evidence type="ECO:0000313" key="2">
    <source>
        <dbReference type="EMBL" id="CAA9234084.1"/>
    </source>
</evidence>
<proteinExistence type="predicted"/>
<dbReference type="AlphaFoldDB" id="A0A6J4HVR5"/>
<dbReference type="InterPro" id="IPR018875">
    <property type="entry name" value="Antirepressor_Ant_N"/>
</dbReference>
<evidence type="ECO:0000259" key="1">
    <source>
        <dbReference type="Pfam" id="PF10547"/>
    </source>
</evidence>
<feature type="domain" description="Antirepressor protein ant N-terminal" evidence="1">
    <location>
        <begin position="7"/>
        <end position="96"/>
    </location>
</feature>
<accession>A0A6J4HVR5</accession>
<reference evidence="2" key="1">
    <citation type="submission" date="2020-02" db="EMBL/GenBank/DDBJ databases">
        <authorList>
            <person name="Meier V. D."/>
        </authorList>
    </citation>
    <scope>NUCLEOTIDE SEQUENCE</scope>
    <source>
        <strain evidence="2">AVDCRST_MAG26</strain>
    </source>
</reference>
<dbReference type="Pfam" id="PF10547">
    <property type="entry name" value="P22_AR_N"/>
    <property type="match status" value="1"/>
</dbReference>
<gene>
    <name evidence="2" type="ORF">AVDCRST_MAG26-1110</name>
</gene>
<name>A0A6J4HVR5_9CHLR</name>
<protein>
    <recommendedName>
        <fullName evidence="1">Antirepressor protein ant N-terminal domain-containing protein</fullName>
    </recommendedName>
</protein>